<organism evidence="1 2">
    <name type="scientific">Palleronia marisminoris</name>
    <dbReference type="NCBI Taxonomy" id="315423"/>
    <lineage>
        <taxon>Bacteria</taxon>
        <taxon>Pseudomonadati</taxon>
        <taxon>Pseudomonadota</taxon>
        <taxon>Alphaproteobacteria</taxon>
        <taxon>Rhodobacterales</taxon>
        <taxon>Roseobacteraceae</taxon>
        <taxon>Palleronia</taxon>
    </lineage>
</organism>
<dbReference type="STRING" id="315423.SAMN04488020_104312"/>
<reference evidence="1 2" key="1">
    <citation type="submission" date="2017-03" db="EMBL/GenBank/DDBJ databases">
        <authorList>
            <person name="Afonso C.L."/>
            <person name="Miller P.J."/>
            <person name="Scott M.A."/>
            <person name="Spackman E."/>
            <person name="Goraichik I."/>
            <person name="Dimitrov K.M."/>
            <person name="Suarez D.L."/>
            <person name="Swayne D.E."/>
        </authorList>
    </citation>
    <scope>NUCLEOTIDE SEQUENCE [LARGE SCALE GENOMIC DNA]</scope>
    <source>
        <strain evidence="1 2">CECT 7066</strain>
    </source>
</reference>
<keyword evidence="2" id="KW-1185">Reference proteome</keyword>
<protein>
    <submittedName>
        <fullName evidence="1">Oligosaccharide biosynthesis protein Alg14 like protein</fullName>
    </submittedName>
</protein>
<evidence type="ECO:0000313" key="1">
    <source>
        <dbReference type="EMBL" id="SLN43844.1"/>
    </source>
</evidence>
<proteinExistence type="predicted"/>
<sequence length="120" mass="12946">MTFATTLPGLPEQFDAHPFMIVPDCNRDEKGAALRCAWILLSSMIKLRPDVVISTGALPGVIALAIGRVLGARTIWVDSVANAEEMSSSGRLARRFAHLWLSQWEHVAKASGAEYAGAVL</sequence>
<dbReference type="RefSeq" id="WP_245749641.1">
    <property type="nucleotide sequence ID" value="NZ_FOPF01000004.1"/>
</dbReference>
<dbReference type="EMBL" id="FWFV01000004">
    <property type="protein sequence ID" value="SLN43844.1"/>
    <property type="molecule type" value="Genomic_DNA"/>
</dbReference>
<dbReference type="Proteomes" id="UP000193870">
    <property type="component" value="Unassembled WGS sequence"/>
</dbReference>
<dbReference type="Gene3D" id="3.40.50.2000">
    <property type="entry name" value="Glycogen Phosphorylase B"/>
    <property type="match status" value="1"/>
</dbReference>
<evidence type="ECO:0000313" key="2">
    <source>
        <dbReference type="Proteomes" id="UP000193870"/>
    </source>
</evidence>
<dbReference type="AlphaFoldDB" id="A0A1Y5SPS8"/>
<accession>A0A1Y5SPS8</accession>
<name>A0A1Y5SPS8_9RHOB</name>
<gene>
    <name evidence="1" type="ORF">PAM7066_01935</name>
</gene>
<dbReference type="GO" id="GO:0006488">
    <property type="term" value="P:dolichol-linked oligosaccharide biosynthetic process"/>
    <property type="evidence" value="ECO:0007669"/>
    <property type="project" value="InterPro"/>
</dbReference>